<sequence>MPLNDGFSLLPYPRLGPVKKRAQREMLLILGATGGYRNQESTVVLDLGLSTGVLANQQRNFAPLKGKRRTVLKALKRLQLGGYRAHFRQLAFGPIAMLMQER</sequence>
<organism evidence="1 2">
    <name type="scientific">Methylocaldum szegediense</name>
    <dbReference type="NCBI Taxonomy" id="73780"/>
    <lineage>
        <taxon>Bacteria</taxon>
        <taxon>Pseudomonadati</taxon>
        <taxon>Pseudomonadota</taxon>
        <taxon>Gammaproteobacteria</taxon>
        <taxon>Methylococcales</taxon>
        <taxon>Methylococcaceae</taxon>
        <taxon>Methylocaldum</taxon>
    </lineage>
</organism>
<reference evidence="1 2" key="1">
    <citation type="submission" date="2023-03" db="EMBL/GenBank/DDBJ databases">
        <authorList>
            <person name="Pearce D."/>
        </authorList>
    </citation>
    <scope>NUCLEOTIDE SEQUENCE [LARGE SCALE GENOMIC DNA]</scope>
    <source>
        <strain evidence="1">Msz</strain>
    </source>
</reference>
<accession>A0ABM9I617</accession>
<evidence type="ECO:0000313" key="2">
    <source>
        <dbReference type="Proteomes" id="UP001162030"/>
    </source>
</evidence>
<dbReference type="Proteomes" id="UP001162030">
    <property type="component" value="Chromosome"/>
</dbReference>
<protein>
    <submittedName>
        <fullName evidence="1">Uncharacterized protein</fullName>
    </submittedName>
</protein>
<keyword evidence="2" id="KW-1185">Reference proteome</keyword>
<name>A0ABM9I617_9GAMM</name>
<dbReference type="EMBL" id="OX458333">
    <property type="protein sequence ID" value="CAI8911307.1"/>
    <property type="molecule type" value="Genomic_DNA"/>
</dbReference>
<proteinExistence type="predicted"/>
<gene>
    <name evidence="1" type="ORF">MSZNOR_3647</name>
</gene>
<evidence type="ECO:0000313" key="1">
    <source>
        <dbReference type="EMBL" id="CAI8911307.1"/>
    </source>
</evidence>